<feature type="transmembrane region" description="Helical" evidence="1">
    <location>
        <begin position="75"/>
        <end position="96"/>
    </location>
</feature>
<sequence>MRDLPTPPEVPFAGGSPATDVNLGVLTEIPMSTRLTDKIRKAIGFYLKLRPVLVALILVASMWIVSIPAREEVDGWWFDVAIFAALLAVVEIVGYARKRKAVDEWIGRQAFGKPAFGDAGGVGARLLRATFRSAPDVVLTFDSRDRELMDRLAALDEKVTPAILRHRFVEAQRLKGVDEGSLEALWAVTWERILSFSFAGTTFAKLRREYPDAISTIPYWLSASTSTAALVDFFVLASLWFGYRWAAGTGSAVSIVELVIFFGFLLASATFVHRAYRAGEMLMRIPQREWLSKHGVTDNELLLEVDALRGLKVKPTEVRLGPRYFKELVAVSARVLTTDLALRTLATVTLIGTAAGVGLLFGGSGALWETYKRIMFVVIVAASGLLCSFYLVSVVIQDVRKTLAPVVSGLVGAGLPLLGQYLLTGKIGDNPGAVRTSIILGMFGVGATALAEVVKVRFAAKSRP</sequence>
<feature type="transmembrane region" description="Helical" evidence="1">
    <location>
        <begin position="403"/>
        <end position="422"/>
    </location>
</feature>
<keyword evidence="3" id="KW-1185">Reference proteome</keyword>
<name>A0A931CGD1_9ACTN</name>
<feature type="transmembrane region" description="Helical" evidence="1">
    <location>
        <begin position="434"/>
        <end position="454"/>
    </location>
</feature>
<proteinExistence type="predicted"/>
<comment type="caution">
    <text evidence="2">The sequence shown here is derived from an EMBL/GenBank/DDBJ whole genome shotgun (WGS) entry which is preliminary data.</text>
</comment>
<feature type="transmembrane region" description="Helical" evidence="1">
    <location>
        <begin position="344"/>
        <end position="368"/>
    </location>
</feature>
<keyword evidence="1" id="KW-0812">Transmembrane</keyword>
<dbReference type="Proteomes" id="UP000598146">
    <property type="component" value="Unassembled WGS sequence"/>
</dbReference>
<evidence type="ECO:0000256" key="1">
    <source>
        <dbReference type="SAM" id="Phobius"/>
    </source>
</evidence>
<feature type="transmembrane region" description="Helical" evidence="1">
    <location>
        <begin position="255"/>
        <end position="276"/>
    </location>
</feature>
<feature type="transmembrane region" description="Helical" evidence="1">
    <location>
        <begin position="374"/>
        <end position="396"/>
    </location>
</feature>
<dbReference type="EMBL" id="JADQTO010000011">
    <property type="protein sequence ID" value="MBG0564400.1"/>
    <property type="molecule type" value="Genomic_DNA"/>
</dbReference>
<reference evidence="2" key="1">
    <citation type="submission" date="2020-11" db="EMBL/GenBank/DDBJ databases">
        <title>Isolation and identification of active actinomycetes.</title>
        <authorList>
            <person name="Sun X."/>
        </authorList>
    </citation>
    <scope>NUCLEOTIDE SEQUENCE</scope>
    <source>
        <strain evidence="2">NEAU-A11</strain>
    </source>
</reference>
<evidence type="ECO:0000313" key="2">
    <source>
        <dbReference type="EMBL" id="MBG0564400.1"/>
    </source>
</evidence>
<keyword evidence="1" id="KW-0472">Membrane</keyword>
<feature type="transmembrane region" description="Helical" evidence="1">
    <location>
        <begin position="49"/>
        <end position="69"/>
    </location>
</feature>
<organism evidence="2 3">
    <name type="scientific">Actinoplanes aureus</name>
    <dbReference type="NCBI Taxonomy" id="2792083"/>
    <lineage>
        <taxon>Bacteria</taxon>
        <taxon>Bacillati</taxon>
        <taxon>Actinomycetota</taxon>
        <taxon>Actinomycetes</taxon>
        <taxon>Micromonosporales</taxon>
        <taxon>Micromonosporaceae</taxon>
        <taxon>Actinoplanes</taxon>
    </lineage>
</organism>
<feature type="transmembrane region" description="Helical" evidence="1">
    <location>
        <begin position="217"/>
        <end position="243"/>
    </location>
</feature>
<dbReference type="AlphaFoldDB" id="A0A931CGD1"/>
<evidence type="ECO:0000313" key="3">
    <source>
        <dbReference type="Proteomes" id="UP000598146"/>
    </source>
</evidence>
<accession>A0A931CGD1</accession>
<dbReference type="RefSeq" id="WP_196416187.1">
    <property type="nucleotide sequence ID" value="NZ_JADQTO010000011.1"/>
</dbReference>
<protein>
    <submittedName>
        <fullName evidence="2">Uncharacterized protein</fullName>
    </submittedName>
</protein>
<keyword evidence="1" id="KW-1133">Transmembrane helix</keyword>
<gene>
    <name evidence="2" type="ORF">I4J89_23400</name>
</gene>